<dbReference type="AlphaFoldDB" id="A0A835CL77"/>
<feature type="compositionally biased region" description="Basic and acidic residues" evidence="3">
    <location>
        <begin position="23"/>
        <end position="42"/>
    </location>
</feature>
<feature type="coiled-coil region" evidence="2">
    <location>
        <begin position="359"/>
        <end position="527"/>
    </location>
</feature>
<protein>
    <recommendedName>
        <fullName evidence="6">Coiled-coil domain-containing protein 102A</fullName>
    </recommendedName>
</protein>
<accession>A0A835CL77</accession>
<feature type="coiled-coil region" evidence="2">
    <location>
        <begin position="100"/>
        <end position="148"/>
    </location>
</feature>
<evidence type="ECO:0000256" key="3">
    <source>
        <dbReference type="SAM" id="MobiDB-lite"/>
    </source>
</evidence>
<dbReference type="PANTHER" id="PTHR46292:SF1">
    <property type="entry name" value="COILED-COIL DOMAIN-CONTAINING PROTEIN 102A"/>
    <property type="match status" value="1"/>
</dbReference>
<proteinExistence type="predicted"/>
<dbReference type="EMBL" id="JACMRX010000005">
    <property type="protein sequence ID" value="KAF7988469.1"/>
    <property type="molecule type" value="Genomic_DNA"/>
</dbReference>
<gene>
    <name evidence="4" type="ORF">HCN44_001042</name>
</gene>
<organism evidence="4 5">
    <name type="scientific">Aphidius gifuensis</name>
    <name type="common">Parasitoid wasp</name>
    <dbReference type="NCBI Taxonomy" id="684658"/>
    <lineage>
        <taxon>Eukaryota</taxon>
        <taxon>Metazoa</taxon>
        <taxon>Ecdysozoa</taxon>
        <taxon>Arthropoda</taxon>
        <taxon>Hexapoda</taxon>
        <taxon>Insecta</taxon>
        <taxon>Pterygota</taxon>
        <taxon>Neoptera</taxon>
        <taxon>Endopterygota</taxon>
        <taxon>Hymenoptera</taxon>
        <taxon>Apocrita</taxon>
        <taxon>Ichneumonoidea</taxon>
        <taxon>Braconidae</taxon>
        <taxon>Aphidiinae</taxon>
        <taxon>Aphidius</taxon>
    </lineage>
</organism>
<comment type="caution">
    <text evidence="4">The sequence shown here is derived from an EMBL/GenBank/DDBJ whole genome shotgun (WGS) entry which is preliminary data.</text>
</comment>
<dbReference type="Proteomes" id="UP000639338">
    <property type="component" value="Unassembled WGS sequence"/>
</dbReference>
<sequence>MVVLFCRLTMSQPTTSGTSSRKVPKDQDTSRKHSTKEHDVTAKPRSPHYGDSEWETNEAIRQRELEEVRARAAQMEKTMRWWSDCTANWREKWSKVRNERNKAREESKLLRTKLEIAINDAKSYKHESQELEIQNEQLRKEMEKIHMVLLKHAGQFDHKIVNLLDTDSQIRNSLNIDNLLDLYNNVDEKSPTEKLTSPKLLKNDITDDHDVEEYVLQGAVPKHAVELYKDGGNMGSLERDITKLLKKSGSIERQDSIKSPTSDKHLTATNDDSLKIHMAMLNLELEETTKAISAERDENTSLHRAMEKLKAEVIQLRLKCNELNDNKCDLLRELTELKERYQVDVLTAQADLLDETSTRENMDQRMNELRCELERLQDENAAEWGKRERLETDKITLERENKQLKNELRELQEKIDTRRSRPNSTMDGDCRQLQQDILDLKHANSKLKKLLAEKTTELTHALRRSEQYESEVKRIRVRVDELKRELANAQDEVDAADNVVRRLQRQNEDLIEQLESANVQIEHFKNSSEPCAPDVVAEIFDEKSRENNTDPSLDYEHRMV</sequence>
<reference evidence="4 5" key="1">
    <citation type="submission" date="2020-08" db="EMBL/GenBank/DDBJ databases">
        <title>Aphidius gifuensis genome sequencing and assembly.</title>
        <authorList>
            <person name="Du Z."/>
        </authorList>
    </citation>
    <scope>NUCLEOTIDE SEQUENCE [LARGE SCALE GENOMIC DNA]</scope>
    <source>
        <strain evidence="4">YNYX2018</strain>
        <tissue evidence="4">Adults</tissue>
    </source>
</reference>
<dbReference type="PANTHER" id="PTHR46292">
    <property type="entry name" value="COILED-COIL DOMAIN-CONTAINING PROTEIN 102A"/>
    <property type="match status" value="1"/>
</dbReference>
<name>A0A835CL77_APHGI</name>
<evidence type="ECO:0000256" key="2">
    <source>
        <dbReference type="SAM" id="Coils"/>
    </source>
</evidence>
<keyword evidence="5" id="KW-1185">Reference proteome</keyword>
<evidence type="ECO:0000313" key="4">
    <source>
        <dbReference type="EMBL" id="KAF7988469.1"/>
    </source>
</evidence>
<evidence type="ECO:0000256" key="1">
    <source>
        <dbReference type="ARBA" id="ARBA00023054"/>
    </source>
</evidence>
<evidence type="ECO:0008006" key="6">
    <source>
        <dbReference type="Google" id="ProtNLM"/>
    </source>
</evidence>
<feature type="region of interest" description="Disordered" evidence="3">
    <location>
        <begin position="8"/>
        <end position="57"/>
    </location>
</feature>
<feature type="coiled-coil region" evidence="2">
    <location>
        <begin position="278"/>
        <end position="326"/>
    </location>
</feature>
<evidence type="ECO:0000313" key="5">
    <source>
        <dbReference type="Proteomes" id="UP000639338"/>
    </source>
</evidence>
<dbReference type="OrthoDB" id="5984396at2759"/>
<feature type="compositionally biased region" description="Polar residues" evidence="3">
    <location>
        <begin position="9"/>
        <end position="21"/>
    </location>
</feature>
<keyword evidence="1 2" id="KW-0175">Coiled coil</keyword>